<dbReference type="WBParaSite" id="scaffold3508_cov177.g6747">
    <property type="protein sequence ID" value="scaffold3508_cov177.g6747"/>
    <property type="gene ID" value="scaffold3508_cov177.g6747"/>
</dbReference>
<organism evidence="3 4">
    <name type="scientific">Meloidogyne javanica</name>
    <name type="common">Root-knot nematode worm</name>
    <dbReference type="NCBI Taxonomy" id="6303"/>
    <lineage>
        <taxon>Eukaryota</taxon>
        <taxon>Metazoa</taxon>
        <taxon>Ecdysozoa</taxon>
        <taxon>Nematoda</taxon>
        <taxon>Chromadorea</taxon>
        <taxon>Rhabditida</taxon>
        <taxon>Tylenchina</taxon>
        <taxon>Tylenchomorpha</taxon>
        <taxon>Tylenchoidea</taxon>
        <taxon>Meloidogynidae</taxon>
        <taxon>Meloidogyninae</taxon>
        <taxon>Meloidogyne</taxon>
        <taxon>Meloidogyne incognita group</taxon>
    </lineage>
</organism>
<evidence type="ECO:0000256" key="1">
    <source>
        <dbReference type="SAM" id="MobiDB-lite"/>
    </source>
</evidence>
<dbReference type="Proteomes" id="UP000887561">
    <property type="component" value="Unplaced"/>
</dbReference>
<feature type="region of interest" description="Disordered" evidence="1">
    <location>
        <begin position="79"/>
        <end position="143"/>
    </location>
</feature>
<reference evidence="4" key="1">
    <citation type="submission" date="2022-11" db="UniProtKB">
        <authorList>
            <consortium name="WormBaseParasite"/>
        </authorList>
    </citation>
    <scope>IDENTIFICATION</scope>
</reference>
<accession>A0A915MBJ0</accession>
<sequence>MLFPTIGIDGSRVNKDRATKINDENGQKREKERIAEEIKKKDNKNLNKTNQKDNQIGYDAYWRRPAYYRERLFGSIERNNSVNTECQEDSQKNHSPTNSGGGGGSESGGDESVPSEPRPNSSSPSKKENNNNITEDIETQLNVETVRGLSPDEQLVNSSRKISFSTAPIRVYKTHVSEL</sequence>
<feature type="compositionally biased region" description="Low complexity" evidence="1">
    <location>
        <begin position="110"/>
        <end position="124"/>
    </location>
</feature>
<feature type="region of interest" description="Disordered" evidence="1">
    <location>
        <begin position="37"/>
        <end position="58"/>
    </location>
</feature>
<dbReference type="AlphaFoldDB" id="A0A915MBJ0"/>
<evidence type="ECO:0000259" key="2">
    <source>
        <dbReference type="Pfam" id="PF17817"/>
    </source>
</evidence>
<keyword evidence="3" id="KW-1185">Reference proteome</keyword>
<evidence type="ECO:0000313" key="3">
    <source>
        <dbReference type="Proteomes" id="UP000887561"/>
    </source>
</evidence>
<evidence type="ECO:0000313" key="4">
    <source>
        <dbReference type="WBParaSite" id="scaffold3508_cov177.g6747"/>
    </source>
</evidence>
<name>A0A915MBJ0_MELJA</name>
<feature type="compositionally biased region" description="Low complexity" evidence="1">
    <location>
        <begin position="46"/>
        <end position="55"/>
    </location>
</feature>
<proteinExistence type="predicted"/>
<dbReference type="Pfam" id="PF17817">
    <property type="entry name" value="PDZ_5"/>
    <property type="match status" value="1"/>
</dbReference>
<protein>
    <recommendedName>
        <fullName evidence="2">Neurabin-1/2 PDZ domain-containing protein</fullName>
    </recommendedName>
</protein>
<feature type="domain" description="Neurabin-1/2 PDZ" evidence="2">
    <location>
        <begin position="146"/>
        <end position="176"/>
    </location>
</feature>
<dbReference type="InterPro" id="IPR040645">
    <property type="entry name" value="Neurabin-1/2_PDZ"/>
</dbReference>